<feature type="compositionally biased region" description="Low complexity" evidence="2">
    <location>
        <begin position="18"/>
        <end position="40"/>
    </location>
</feature>
<gene>
    <name evidence="3" type="ORF">MKK02DRAFT_44857</name>
</gene>
<reference evidence="3" key="1">
    <citation type="journal article" date="2022" name="G3 (Bethesda)">
        <title>High quality genome of the basidiomycete yeast Dioszegia hungarica PDD-24b-2 isolated from cloud water.</title>
        <authorList>
            <person name="Jarrige D."/>
            <person name="Haridas S."/>
            <person name="Bleykasten-Grosshans C."/>
            <person name="Joly M."/>
            <person name="Nadalig T."/>
            <person name="Sancelme M."/>
            <person name="Vuilleumier S."/>
            <person name="Grigoriev I.V."/>
            <person name="Amato P."/>
            <person name="Bringel F."/>
        </authorList>
    </citation>
    <scope>NUCLEOTIDE SEQUENCE</scope>
    <source>
        <strain evidence="3">PDD-24b-2</strain>
    </source>
</reference>
<feature type="region of interest" description="Disordered" evidence="2">
    <location>
        <begin position="139"/>
        <end position="161"/>
    </location>
</feature>
<feature type="region of interest" description="Disordered" evidence="2">
    <location>
        <begin position="389"/>
        <end position="524"/>
    </location>
</feature>
<organism evidence="3 4">
    <name type="scientific">Dioszegia hungarica</name>
    <dbReference type="NCBI Taxonomy" id="4972"/>
    <lineage>
        <taxon>Eukaryota</taxon>
        <taxon>Fungi</taxon>
        <taxon>Dikarya</taxon>
        <taxon>Basidiomycota</taxon>
        <taxon>Agaricomycotina</taxon>
        <taxon>Tremellomycetes</taxon>
        <taxon>Tremellales</taxon>
        <taxon>Bulleribasidiaceae</taxon>
        <taxon>Dioszegia</taxon>
    </lineage>
</organism>
<feature type="compositionally biased region" description="Polar residues" evidence="2">
    <location>
        <begin position="389"/>
        <end position="400"/>
    </location>
</feature>
<dbReference type="Proteomes" id="UP001164286">
    <property type="component" value="Unassembled WGS sequence"/>
</dbReference>
<feature type="coiled-coil region" evidence="1">
    <location>
        <begin position="176"/>
        <end position="210"/>
    </location>
</feature>
<evidence type="ECO:0000313" key="3">
    <source>
        <dbReference type="EMBL" id="KAI9636153.1"/>
    </source>
</evidence>
<proteinExistence type="predicted"/>
<feature type="compositionally biased region" description="Low complexity" evidence="2">
    <location>
        <begin position="223"/>
        <end position="252"/>
    </location>
</feature>
<evidence type="ECO:0000313" key="4">
    <source>
        <dbReference type="Proteomes" id="UP001164286"/>
    </source>
</evidence>
<evidence type="ECO:0000256" key="1">
    <source>
        <dbReference type="SAM" id="Coils"/>
    </source>
</evidence>
<feature type="compositionally biased region" description="Low complexity" evidence="2">
    <location>
        <begin position="87"/>
        <end position="98"/>
    </location>
</feature>
<dbReference type="AlphaFoldDB" id="A0AA38H922"/>
<feature type="region of interest" description="Disordered" evidence="2">
    <location>
        <begin position="1"/>
        <end position="126"/>
    </location>
</feature>
<feature type="compositionally biased region" description="Basic and acidic residues" evidence="2">
    <location>
        <begin position="109"/>
        <end position="118"/>
    </location>
</feature>
<feature type="compositionally biased region" description="Low complexity" evidence="2">
    <location>
        <begin position="419"/>
        <end position="428"/>
    </location>
</feature>
<sequence length="524" mass="54685">MYGTIHNAPLDGPGDIPSGRQLKRLSLLSRPLHLPTSPSSATPRLSPHSLHEGLEPLEGSAGEDEPDTPRAGTTTPRGRERAKGIRSSISYASSPTASLRSPGPVETRGAGRTDREGEGGSWRPAAGLGLGVLREAEGGHDVASGAPGVESGSGGVEERRTEKELKAKGITLTEKHADLLTLIAQKERKVNELRLELAQQEAALNFLKQKWTTIATRTARPFTTQSSVSSSSSVPTAGPSSSRSSAPVQQRRSQIRPRPVTHASASSISSTSSNPTLPPTSPTSPSDTYSPLHLLADEEEAAALIGPSAQAVLNNLLATAYGPEGVVTPSAVEGGRKFWGQLVKTVSAAAAGTVPGSDLGPDVNHEADASKTLDISALKNIVSLPTWSSLIPTPSSSTHTRPIRQPANHQRLPRQREQSATSTASANTQSPELQTPHIDQDSAGGAQTSLRVGGWAQGSGERSGIGSMASSFQDLMDFQDEPEGMEGTIAPDTVRPGTVGGAVNGDKPDCTTGGNESEEDEWGW</sequence>
<evidence type="ECO:0000256" key="2">
    <source>
        <dbReference type="SAM" id="MobiDB-lite"/>
    </source>
</evidence>
<name>A0AA38H922_9TREE</name>
<dbReference type="RefSeq" id="XP_052945930.1">
    <property type="nucleotide sequence ID" value="XM_053093118.1"/>
</dbReference>
<protein>
    <recommendedName>
        <fullName evidence="5">DUF4048 domain-containing protein</fullName>
    </recommendedName>
</protein>
<comment type="caution">
    <text evidence="3">The sequence shown here is derived from an EMBL/GenBank/DDBJ whole genome shotgun (WGS) entry which is preliminary data.</text>
</comment>
<evidence type="ECO:0008006" key="5">
    <source>
        <dbReference type="Google" id="ProtNLM"/>
    </source>
</evidence>
<feature type="compositionally biased region" description="Low complexity" evidence="2">
    <location>
        <begin position="264"/>
        <end position="275"/>
    </location>
</feature>
<keyword evidence="4" id="KW-1185">Reference proteome</keyword>
<keyword evidence="1" id="KW-0175">Coiled coil</keyword>
<feature type="region of interest" description="Disordered" evidence="2">
    <location>
        <begin position="222"/>
        <end position="290"/>
    </location>
</feature>
<dbReference type="GeneID" id="77732323"/>
<dbReference type="EMBL" id="JAKWFO010000005">
    <property type="protein sequence ID" value="KAI9636153.1"/>
    <property type="molecule type" value="Genomic_DNA"/>
</dbReference>
<accession>A0AA38H922</accession>